<comment type="caution">
    <text evidence="4">The sequence shown here is derived from an EMBL/GenBank/DDBJ whole genome shotgun (WGS) entry which is preliminary data.</text>
</comment>
<dbReference type="GO" id="GO:0030422">
    <property type="term" value="P:siRNA processing"/>
    <property type="evidence" value="ECO:0007669"/>
    <property type="project" value="TreeGrafter"/>
</dbReference>
<feature type="compositionally biased region" description="Basic and acidic residues" evidence="2">
    <location>
        <begin position="362"/>
        <end position="375"/>
    </location>
</feature>
<dbReference type="InterPro" id="IPR007855">
    <property type="entry name" value="RDRP"/>
</dbReference>
<dbReference type="GO" id="GO:0003968">
    <property type="term" value="F:RNA-directed RNA polymerase activity"/>
    <property type="evidence" value="ECO:0007669"/>
    <property type="project" value="UniProtKB-KW"/>
</dbReference>
<evidence type="ECO:0000313" key="6">
    <source>
        <dbReference type="Proteomes" id="UP000677228"/>
    </source>
</evidence>
<dbReference type="InterPro" id="IPR057596">
    <property type="entry name" value="RDRP_core"/>
</dbReference>
<dbReference type="PANTHER" id="PTHR23079:SF55">
    <property type="entry name" value="RNA-DIRECTED RNA POLYMERASE"/>
    <property type="match status" value="1"/>
</dbReference>
<dbReference type="EC" id="2.7.7.48" evidence="1"/>
<comment type="similarity">
    <text evidence="1">Belongs to the RdRP family.</text>
</comment>
<organism evidence="4 6">
    <name type="scientific">Didymodactylos carnosus</name>
    <dbReference type="NCBI Taxonomy" id="1234261"/>
    <lineage>
        <taxon>Eukaryota</taxon>
        <taxon>Metazoa</taxon>
        <taxon>Spiralia</taxon>
        <taxon>Gnathifera</taxon>
        <taxon>Rotifera</taxon>
        <taxon>Eurotatoria</taxon>
        <taxon>Bdelloidea</taxon>
        <taxon>Philodinida</taxon>
        <taxon>Philodinidae</taxon>
        <taxon>Didymodactylos</taxon>
    </lineage>
</organism>
<feature type="compositionally biased region" description="Polar residues" evidence="2">
    <location>
        <begin position="392"/>
        <end position="417"/>
    </location>
</feature>
<evidence type="ECO:0000256" key="1">
    <source>
        <dbReference type="RuleBase" id="RU363098"/>
    </source>
</evidence>
<keyword evidence="1" id="KW-0808">Transferase</keyword>
<evidence type="ECO:0000313" key="5">
    <source>
        <dbReference type="EMBL" id="CAF4120645.1"/>
    </source>
</evidence>
<dbReference type="GO" id="GO:0031380">
    <property type="term" value="C:nuclear RNA-directed RNA polymerase complex"/>
    <property type="evidence" value="ECO:0007669"/>
    <property type="project" value="TreeGrafter"/>
</dbReference>
<sequence length="774" mass="87529">KEHLLRNRIPIPPNEGRYMFGVVDETGQLEYGQCFIQYTNLDSIGGERFTVVKGDILVTKNPCLYPGDFRRLTAVDVPQLRECIRDCIVFPQKGERPHPNEISGSDLDGDQYWVYYGNRLTINKSVEPLSYEPADKKIVSQITNQIVVDHIVNAMGASSQGLICDTHLAIAVHNDNHLHTMAPECKELAEKFARAIDSTKTGEEVSIESVKALRRKWCGSLPSFMMKFDLPTYECKSILETLFQKAKTIWLESRDQNISYQPYRPTSILASNIRTRRHDDQEFKKWLANNKDLFSSSTLDDNSSSPSQTIENKLENSALKNADSTTVDKNTVSKKRTAKKNISATTSSPEPTDNIETSSETMYRKEIPGMLKKPDSATTDSSSRKQMARKSVPSTTNAQESMVLSSGVNSATTNRNNEPLINSSCVERKPTASSSSFSCTPCAISYHEDFVITGMKAVTSKVKFTLGISNKEVPFYSVDLNGDPSVDSSPVDKIFTNILKQDQFSRKLSSTTADQIHYDKQTHGPLSLRVTYGSIYFKLDDQQQQPKKIGEINQCINNKQNRLETYFIPESRNTLSAQRPLDDDPESTYTYILECKSESSPSGLLALTFDFKKTLKSFLIIYLWSKSYARRSNGKPDQIYEIISTIEYDKQSSMFSELVKNVFVDEIKVEKLLTGKSPLLKPIGKMLKVSVQLLSLKRLKRLLANDLPQWTLDTDVENCYFNACTHIYSLDNDEDEKIKTLETLEFLAYPITFANKTKLKKLFEIGEQFLEGNK</sequence>
<dbReference type="GO" id="GO:0003723">
    <property type="term" value="F:RNA binding"/>
    <property type="evidence" value="ECO:0007669"/>
    <property type="project" value="UniProtKB-KW"/>
</dbReference>
<proteinExistence type="inferred from homology"/>
<dbReference type="EMBL" id="CAJOBA010041779">
    <property type="protein sequence ID" value="CAF4120645.1"/>
    <property type="molecule type" value="Genomic_DNA"/>
</dbReference>
<feature type="region of interest" description="Disordered" evidence="2">
    <location>
        <begin position="315"/>
        <end position="417"/>
    </location>
</feature>
<comment type="catalytic activity">
    <reaction evidence="1">
        <text>RNA(n) + a ribonucleoside 5'-triphosphate = RNA(n+1) + diphosphate</text>
        <dbReference type="Rhea" id="RHEA:21248"/>
        <dbReference type="Rhea" id="RHEA-COMP:14527"/>
        <dbReference type="Rhea" id="RHEA-COMP:17342"/>
        <dbReference type="ChEBI" id="CHEBI:33019"/>
        <dbReference type="ChEBI" id="CHEBI:61557"/>
        <dbReference type="ChEBI" id="CHEBI:140395"/>
        <dbReference type="EC" id="2.7.7.48"/>
    </reaction>
</comment>
<feature type="domain" description="RDRP core" evidence="3">
    <location>
        <begin position="7"/>
        <end position="245"/>
    </location>
</feature>
<feature type="compositionally biased region" description="Polar residues" evidence="2">
    <location>
        <begin position="340"/>
        <end position="361"/>
    </location>
</feature>
<evidence type="ECO:0000259" key="3">
    <source>
        <dbReference type="Pfam" id="PF05183"/>
    </source>
</evidence>
<feature type="compositionally biased region" description="Polar residues" evidence="2">
    <location>
        <begin position="318"/>
        <end position="330"/>
    </location>
</feature>
<protein>
    <recommendedName>
        <fullName evidence="1">RNA-dependent RNA polymerase</fullName>
        <ecNumber evidence="1">2.7.7.48</ecNumber>
    </recommendedName>
</protein>
<evidence type="ECO:0000313" key="4">
    <source>
        <dbReference type="EMBL" id="CAF1312294.1"/>
    </source>
</evidence>
<dbReference type="Pfam" id="PF05183">
    <property type="entry name" value="RdRP"/>
    <property type="match status" value="1"/>
</dbReference>
<accession>A0A8S2EUE0</accession>
<feature type="non-terminal residue" evidence="4">
    <location>
        <position position="1"/>
    </location>
</feature>
<feature type="compositionally biased region" description="Polar residues" evidence="2">
    <location>
        <begin position="376"/>
        <end position="385"/>
    </location>
</feature>
<dbReference type="AlphaFoldDB" id="A0A8S2EUE0"/>
<evidence type="ECO:0000256" key="2">
    <source>
        <dbReference type="SAM" id="MobiDB-lite"/>
    </source>
</evidence>
<name>A0A8S2EUE0_9BILA</name>
<dbReference type="Proteomes" id="UP000677228">
    <property type="component" value="Unassembled WGS sequence"/>
</dbReference>
<dbReference type="Proteomes" id="UP000682733">
    <property type="component" value="Unassembled WGS sequence"/>
</dbReference>
<keyword evidence="1" id="KW-0548">Nucleotidyltransferase</keyword>
<dbReference type="PANTHER" id="PTHR23079">
    <property type="entry name" value="RNA-DEPENDENT RNA POLYMERASE"/>
    <property type="match status" value="1"/>
</dbReference>
<keyword evidence="1" id="KW-0696">RNA-directed RNA polymerase</keyword>
<reference evidence="4" key="1">
    <citation type="submission" date="2021-02" db="EMBL/GenBank/DDBJ databases">
        <authorList>
            <person name="Nowell W R."/>
        </authorList>
    </citation>
    <scope>NUCLEOTIDE SEQUENCE</scope>
</reference>
<dbReference type="EMBL" id="CAJNOK010020190">
    <property type="protein sequence ID" value="CAF1312294.1"/>
    <property type="molecule type" value="Genomic_DNA"/>
</dbReference>
<keyword evidence="1" id="KW-0694">RNA-binding</keyword>
<gene>
    <name evidence="4" type="ORF">OVA965_LOCUS29041</name>
    <name evidence="5" type="ORF">TMI583_LOCUS29807</name>
</gene>